<keyword evidence="2 5" id="KW-0238">DNA-binding</keyword>
<evidence type="ECO:0000313" key="5">
    <source>
        <dbReference type="EMBL" id="MBM2622363.1"/>
    </source>
</evidence>
<evidence type="ECO:0000313" key="6">
    <source>
        <dbReference type="Proteomes" id="UP000632138"/>
    </source>
</evidence>
<organism evidence="5 6">
    <name type="scientific">Paractinoplanes ovalisporus</name>
    <dbReference type="NCBI Taxonomy" id="2810368"/>
    <lineage>
        <taxon>Bacteria</taxon>
        <taxon>Bacillati</taxon>
        <taxon>Actinomycetota</taxon>
        <taxon>Actinomycetes</taxon>
        <taxon>Micromonosporales</taxon>
        <taxon>Micromonosporaceae</taxon>
        <taxon>Paractinoplanes</taxon>
    </lineage>
</organism>
<dbReference type="RefSeq" id="WP_203382714.1">
    <property type="nucleotide sequence ID" value="NZ_JAENHP010000025.1"/>
</dbReference>
<gene>
    <name evidence="5" type="ORF">JIG36_43365</name>
</gene>
<dbReference type="Gene3D" id="3.40.50.2300">
    <property type="match status" value="2"/>
</dbReference>
<dbReference type="Proteomes" id="UP000632138">
    <property type="component" value="Unassembled WGS sequence"/>
</dbReference>
<dbReference type="InterPro" id="IPR046335">
    <property type="entry name" value="LacI/GalR-like_sensor"/>
</dbReference>
<accession>A0ABS2AR84</accession>
<dbReference type="GO" id="GO:0003677">
    <property type="term" value="F:DNA binding"/>
    <property type="evidence" value="ECO:0007669"/>
    <property type="project" value="UniProtKB-KW"/>
</dbReference>
<protein>
    <submittedName>
        <fullName evidence="5">LacI family DNA-binding transcriptional regulator</fullName>
    </submittedName>
</protein>
<dbReference type="PANTHER" id="PTHR30146">
    <property type="entry name" value="LACI-RELATED TRANSCRIPTIONAL REPRESSOR"/>
    <property type="match status" value="1"/>
</dbReference>
<evidence type="ECO:0000256" key="1">
    <source>
        <dbReference type="ARBA" id="ARBA00023015"/>
    </source>
</evidence>
<dbReference type="InterPro" id="IPR010982">
    <property type="entry name" value="Lambda_DNA-bd_dom_sf"/>
</dbReference>
<comment type="caution">
    <text evidence="5">The sequence shown here is derived from an EMBL/GenBank/DDBJ whole genome shotgun (WGS) entry which is preliminary data.</text>
</comment>
<dbReference type="SMART" id="SM00354">
    <property type="entry name" value="HTH_LACI"/>
    <property type="match status" value="1"/>
</dbReference>
<feature type="domain" description="HTH lacI-type" evidence="4">
    <location>
        <begin position="1"/>
        <end position="53"/>
    </location>
</feature>
<evidence type="ECO:0000259" key="4">
    <source>
        <dbReference type="PROSITE" id="PS50932"/>
    </source>
</evidence>
<dbReference type="SUPFAM" id="SSF53822">
    <property type="entry name" value="Periplasmic binding protein-like I"/>
    <property type="match status" value="1"/>
</dbReference>
<proteinExistence type="predicted"/>
<dbReference type="PANTHER" id="PTHR30146:SF109">
    <property type="entry name" value="HTH-TYPE TRANSCRIPTIONAL REGULATOR GALS"/>
    <property type="match status" value="1"/>
</dbReference>
<dbReference type="Pfam" id="PF13377">
    <property type="entry name" value="Peripla_BP_3"/>
    <property type="match status" value="1"/>
</dbReference>
<keyword evidence="1" id="KW-0805">Transcription regulation</keyword>
<dbReference type="Pfam" id="PF00356">
    <property type="entry name" value="LacI"/>
    <property type="match status" value="1"/>
</dbReference>
<dbReference type="InterPro" id="IPR000843">
    <property type="entry name" value="HTH_LacI"/>
</dbReference>
<keyword evidence="6" id="KW-1185">Reference proteome</keyword>
<dbReference type="SUPFAM" id="SSF47413">
    <property type="entry name" value="lambda repressor-like DNA-binding domains"/>
    <property type="match status" value="1"/>
</dbReference>
<reference evidence="5 6" key="1">
    <citation type="submission" date="2021-01" db="EMBL/GenBank/DDBJ databases">
        <title>Actinoplanes sp. nov. LDG1-06 isolated from lichen.</title>
        <authorList>
            <person name="Saeng-In P."/>
            <person name="Phongsopitanun W."/>
            <person name="Kanchanasin P."/>
            <person name="Yuki M."/>
            <person name="Kudo T."/>
            <person name="Ohkuma M."/>
            <person name="Tanasupawat S."/>
        </authorList>
    </citation>
    <scope>NUCLEOTIDE SEQUENCE [LARGE SCALE GENOMIC DNA]</scope>
    <source>
        <strain evidence="5 6">LDG1-06</strain>
    </source>
</reference>
<name>A0ABS2AR84_9ACTN</name>
<dbReference type="CDD" id="cd06267">
    <property type="entry name" value="PBP1_LacI_sugar_binding-like"/>
    <property type="match status" value="1"/>
</dbReference>
<sequence length="325" mass="34905">MADIAARVGISRAAVSLVLRGVGGTSEATKQRVLEAAAELGYRPDSLAAGLRRSRSRTLGVLFALRRPFEVEFVEHLYPLAGHLGYDLLLGPFTAGRRQDEAVDELLRYRCAGLIVVGPDLHARDLEPLAEEVAVVEVGRGVTRGLVDVIRNDDAVGTRQAVDHLVSLGHRDIAYVDGGENPGAQERRSGYRAAMQDHGLAEATRVVPGGYTEDEGARAAHGLLANQPPTAVIAANDLCAIGIIDIALRAGLQVPGQLSVVGYDDSRFGRIPGIDLTSVRQDIPRMAKQALKAVVDRLDRPTHKPKDLVVRPKLVVRSTTSHPSR</sequence>
<evidence type="ECO:0000256" key="2">
    <source>
        <dbReference type="ARBA" id="ARBA00023125"/>
    </source>
</evidence>
<evidence type="ECO:0000256" key="3">
    <source>
        <dbReference type="ARBA" id="ARBA00023163"/>
    </source>
</evidence>
<dbReference type="PROSITE" id="PS50932">
    <property type="entry name" value="HTH_LACI_2"/>
    <property type="match status" value="1"/>
</dbReference>
<dbReference type="Gene3D" id="1.10.260.40">
    <property type="entry name" value="lambda repressor-like DNA-binding domains"/>
    <property type="match status" value="1"/>
</dbReference>
<dbReference type="InterPro" id="IPR028082">
    <property type="entry name" value="Peripla_BP_I"/>
</dbReference>
<dbReference type="EMBL" id="JAENHP010000025">
    <property type="protein sequence ID" value="MBM2622363.1"/>
    <property type="molecule type" value="Genomic_DNA"/>
</dbReference>
<dbReference type="CDD" id="cd01392">
    <property type="entry name" value="HTH_LacI"/>
    <property type="match status" value="1"/>
</dbReference>
<keyword evidence="3" id="KW-0804">Transcription</keyword>